<dbReference type="InterPro" id="IPR002048">
    <property type="entry name" value="EF_hand_dom"/>
</dbReference>
<evidence type="ECO:0000256" key="3">
    <source>
        <dbReference type="ARBA" id="ARBA00022692"/>
    </source>
</evidence>
<feature type="coiled-coil region" evidence="9">
    <location>
        <begin position="315"/>
        <end position="342"/>
    </location>
</feature>
<dbReference type="GO" id="GO:0030322">
    <property type="term" value="P:stabilization of membrane potential"/>
    <property type="evidence" value="ECO:0007669"/>
    <property type="project" value="TreeGrafter"/>
</dbReference>
<evidence type="ECO:0000256" key="10">
    <source>
        <dbReference type="SAM" id="Phobius"/>
    </source>
</evidence>
<dbReference type="eggNOG" id="KOG1418">
    <property type="taxonomic scope" value="Eukaryota"/>
</dbReference>
<keyword evidence="2" id="KW-0813">Transport</keyword>
<dbReference type="InterPro" id="IPR018247">
    <property type="entry name" value="EF_Hand_1_Ca_BS"/>
</dbReference>
<dbReference type="GO" id="GO:0022841">
    <property type="term" value="F:potassium ion leak channel activity"/>
    <property type="evidence" value="ECO:0007669"/>
    <property type="project" value="TreeGrafter"/>
</dbReference>
<evidence type="ECO:0000256" key="1">
    <source>
        <dbReference type="ARBA" id="ARBA00004141"/>
    </source>
</evidence>
<dbReference type="Pfam" id="PF07885">
    <property type="entry name" value="Ion_trans_2"/>
    <property type="match status" value="2"/>
</dbReference>
<reference evidence="13" key="1">
    <citation type="journal article" date="2010" name="Genome Biol.">
        <title>Genome sequence of the necrotrophic plant pathogen Pythium ultimum reveals original pathogenicity mechanisms and effector repertoire.</title>
        <authorList>
            <person name="Levesque C.A."/>
            <person name="Brouwer H."/>
            <person name="Cano L."/>
            <person name="Hamilton J.P."/>
            <person name="Holt C."/>
            <person name="Huitema E."/>
            <person name="Raffaele S."/>
            <person name="Robideau G.P."/>
            <person name="Thines M."/>
            <person name="Win J."/>
            <person name="Zerillo M.M."/>
            <person name="Beakes G.W."/>
            <person name="Boore J.L."/>
            <person name="Busam D."/>
            <person name="Dumas B."/>
            <person name="Ferriera S."/>
            <person name="Fuerstenberg S.I."/>
            <person name="Gachon C.M."/>
            <person name="Gaulin E."/>
            <person name="Govers F."/>
            <person name="Grenville-Briggs L."/>
            <person name="Horner N."/>
            <person name="Hostetler J."/>
            <person name="Jiang R.H."/>
            <person name="Johnson J."/>
            <person name="Krajaejun T."/>
            <person name="Lin H."/>
            <person name="Meijer H.J."/>
            <person name="Moore B."/>
            <person name="Morris P."/>
            <person name="Phuntmart V."/>
            <person name="Puiu D."/>
            <person name="Shetty J."/>
            <person name="Stajich J.E."/>
            <person name="Tripathy S."/>
            <person name="Wawra S."/>
            <person name="van West P."/>
            <person name="Whitty B.R."/>
            <person name="Coutinho P.M."/>
            <person name="Henrissat B."/>
            <person name="Martin F."/>
            <person name="Thomas P.D."/>
            <person name="Tyler B.M."/>
            <person name="De Vries R.P."/>
            <person name="Kamoun S."/>
            <person name="Yandell M."/>
            <person name="Tisserat N."/>
            <person name="Buell C.R."/>
        </authorList>
    </citation>
    <scope>NUCLEOTIDE SEQUENCE</scope>
    <source>
        <strain evidence="13">DAOM:BR144</strain>
    </source>
</reference>
<keyword evidence="8" id="KW-0407">Ion channel</keyword>
<evidence type="ECO:0000256" key="8">
    <source>
        <dbReference type="ARBA" id="ARBA00023303"/>
    </source>
</evidence>
<dbReference type="STRING" id="431595.K3X659"/>
<evidence type="ECO:0000256" key="9">
    <source>
        <dbReference type="SAM" id="Coils"/>
    </source>
</evidence>
<evidence type="ECO:0000256" key="6">
    <source>
        <dbReference type="ARBA" id="ARBA00023065"/>
    </source>
</evidence>
<dbReference type="PROSITE" id="PS50222">
    <property type="entry name" value="EF_HAND_2"/>
    <property type="match status" value="2"/>
</dbReference>
<dbReference type="Gene3D" id="1.10.287.70">
    <property type="match status" value="2"/>
</dbReference>
<feature type="transmembrane region" description="Helical" evidence="10">
    <location>
        <begin position="23"/>
        <end position="41"/>
    </location>
</feature>
<keyword evidence="7 10" id="KW-0472">Membrane</keyword>
<dbReference type="EMBL" id="GL376588">
    <property type="status" value="NOT_ANNOTATED_CDS"/>
    <property type="molecule type" value="Genomic_DNA"/>
</dbReference>
<dbReference type="OMA" id="KILACIY"/>
<evidence type="ECO:0000256" key="7">
    <source>
        <dbReference type="ARBA" id="ARBA00023136"/>
    </source>
</evidence>
<dbReference type="GO" id="GO:0005509">
    <property type="term" value="F:calcium ion binding"/>
    <property type="evidence" value="ECO:0007669"/>
    <property type="project" value="InterPro"/>
</dbReference>
<feature type="transmembrane region" description="Helical" evidence="10">
    <location>
        <begin position="228"/>
        <end position="249"/>
    </location>
</feature>
<dbReference type="InterPro" id="IPR013099">
    <property type="entry name" value="K_chnl_dom"/>
</dbReference>
<sequence>MAQKSIVMGAEAKPGENPVRENLVALFLVLSYLAVSIAFFYNVEDWSAIDCVYYAMVIVTTVGYGDVVPVSKGGKVFTIFFAFYGICTIGIALGRLARLFLNRQKSIAKEATQKLLTHVDHAHSVANTLSPGLPTHNPAVDKEQSVSIPVAPPNGQRPKKAKWRRVLFSRSNLAILSALMPIAVSIGGGLIVGAIEGWPILDCFYYSIVTITTIGFGDLSPKSRDGRLFAIFYLPLAVVSVAHGIGSVIEEISKRSVMKTKISMKELLAMDSDGDGKVSQLEYLSYMLVKLNKADQDDIDGILTQFKKLDKDGSGELDKADLERIDRELQRAQQEHDELYHA</sequence>
<name>K3X659_GLOUD</name>
<dbReference type="GO" id="GO:0005737">
    <property type="term" value="C:cytoplasm"/>
    <property type="evidence" value="ECO:0007669"/>
    <property type="project" value="UniProtKB-ARBA"/>
</dbReference>
<dbReference type="AlphaFoldDB" id="K3X659"/>
<dbReference type="SUPFAM" id="SSF47473">
    <property type="entry name" value="EF-hand"/>
    <property type="match status" value="1"/>
</dbReference>
<reference evidence="12" key="3">
    <citation type="submission" date="2015-02" db="UniProtKB">
        <authorList>
            <consortium name="EnsemblProtists"/>
        </authorList>
    </citation>
    <scope>IDENTIFICATION</scope>
    <source>
        <strain evidence="12">DAOM BR144</strain>
    </source>
</reference>
<dbReference type="GO" id="GO:0005886">
    <property type="term" value="C:plasma membrane"/>
    <property type="evidence" value="ECO:0007669"/>
    <property type="project" value="TreeGrafter"/>
</dbReference>
<dbReference type="Pfam" id="PF13202">
    <property type="entry name" value="EF-hand_5"/>
    <property type="match status" value="2"/>
</dbReference>
<dbReference type="InterPro" id="IPR003280">
    <property type="entry name" value="2pore_dom_K_chnl"/>
</dbReference>
<dbReference type="PROSITE" id="PS00018">
    <property type="entry name" value="EF_HAND_1"/>
    <property type="match status" value="2"/>
</dbReference>
<evidence type="ECO:0000259" key="11">
    <source>
        <dbReference type="PROSITE" id="PS50222"/>
    </source>
</evidence>
<organism evidence="12 13">
    <name type="scientific">Globisporangium ultimum (strain ATCC 200006 / CBS 805.95 / DAOM BR144)</name>
    <name type="common">Pythium ultimum</name>
    <dbReference type="NCBI Taxonomy" id="431595"/>
    <lineage>
        <taxon>Eukaryota</taxon>
        <taxon>Sar</taxon>
        <taxon>Stramenopiles</taxon>
        <taxon>Oomycota</taxon>
        <taxon>Peronosporomycetes</taxon>
        <taxon>Pythiales</taxon>
        <taxon>Pythiaceae</taxon>
        <taxon>Globisporangium</taxon>
    </lineage>
</organism>
<keyword evidence="6" id="KW-0406">Ion transport</keyword>
<keyword evidence="3 10" id="KW-0812">Transmembrane</keyword>
<evidence type="ECO:0000313" key="12">
    <source>
        <dbReference type="EnsemblProtists" id="PYU1_T012708"/>
    </source>
</evidence>
<dbReference type="Gene3D" id="1.10.238.10">
    <property type="entry name" value="EF-hand"/>
    <property type="match status" value="1"/>
</dbReference>
<keyword evidence="9" id="KW-0175">Coiled coil</keyword>
<dbReference type="Proteomes" id="UP000019132">
    <property type="component" value="Unassembled WGS sequence"/>
</dbReference>
<dbReference type="PRINTS" id="PR01333">
    <property type="entry name" value="2POREKCHANEL"/>
</dbReference>
<feature type="domain" description="EF-hand" evidence="11">
    <location>
        <begin position="297"/>
        <end position="332"/>
    </location>
</feature>
<keyword evidence="5 10" id="KW-1133">Transmembrane helix</keyword>
<dbReference type="GO" id="GO:0015271">
    <property type="term" value="F:outward rectifier potassium channel activity"/>
    <property type="evidence" value="ECO:0007669"/>
    <property type="project" value="TreeGrafter"/>
</dbReference>
<proteinExistence type="predicted"/>
<evidence type="ECO:0000256" key="5">
    <source>
        <dbReference type="ARBA" id="ARBA00022989"/>
    </source>
</evidence>
<evidence type="ECO:0000313" key="13">
    <source>
        <dbReference type="Proteomes" id="UP000019132"/>
    </source>
</evidence>
<dbReference type="InParanoid" id="K3X659"/>
<dbReference type="PANTHER" id="PTHR11003">
    <property type="entry name" value="POTASSIUM CHANNEL, SUBFAMILY K"/>
    <property type="match status" value="1"/>
</dbReference>
<feature type="transmembrane region" description="Helical" evidence="10">
    <location>
        <begin position="173"/>
        <end position="192"/>
    </location>
</feature>
<dbReference type="HOGENOM" id="CLU_830235_0_0_1"/>
<feature type="domain" description="EF-hand" evidence="11">
    <location>
        <begin position="258"/>
        <end position="293"/>
    </location>
</feature>
<protein>
    <recommendedName>
        <fullName evidence="11">EF-hand domain-containing protein</fullName>
    </recommendedName>
</protein>
<evidence type="ECO:0000256" key="2">
    <source>
        <dbReference type="ARBA" id="ARBA00022448"/>
    </source>
</evidence>
<dbReference type="EnsemblProtists" id="PYU1_T012708">
    <property type="protein sequence ID" value="PYU1_T012708"/>
    <property type="gene ID" value="PYU1_G012682"/>
</dbReference>
<reference evidence="13" key="2">
    <citation type="submission" date="2010-04" db="EMBL/GenBank/DDBJ databases">
        <authorList>
            <person name="Buell R."/>
            <person name="Hamilton J."/>
            <person name="Hostetler J."/>
        </authorList>
    </citation>
    <scope>NUCLEOTIDE SEQUENCE [LARGE SCALE GENOMIC DNA]</scope>
    <source>
        <strain evidence="13">DAOM:BR144</strain>
    </source>
</reference>
<feature type="transmembrane region" description="Helical" evidence="10">
    <location>
        <begin position="76"/>
        <end position="97"/>
    </location>
</feature>
<keyword evidence="13" id="KW-1185">Reference proteome</keyword>
<accession>K3X659</accession>
<dbReference type="SUPFAM" id="SSF81324">
    <property type="entry name" value="Voltage-gated potassium channels"/>
    <property type="match status" value="2"/>
</dbReference>
<comment type="subcellular location">
    <subcellularLocation>
        <location evidence="1">Membrane</location>
        <topology evidence="1">Multi-pass membrane protein</topology>
    </subcellularLocation>
</comment>
<evidence type="ECO:0000256" key="4">
    <source>
        <dbReference type="ARBA" id="ARBA00022837"/>
    </source>
</evidence>
<keyword evidence="4" id="KW-0106">Calcium</keyword>
<dbReference type="PANTHER" id="PTHR11003:SF291">
    <property type="entry name" value="IP11374P"/>
    <property type="match status" value="1"/>
</dbReference>
<dbReference type="InterPro" id="IPR011992">
    <property type="entry name" value="EF-hand-dom_pair"/>
</dbReference>
<dbReference type="VEuPathDB" id="FungiDB:PYU1_G012682"/>